<accession>M3YHT6</accession>
<evidence type="ECO:0000313" key="2">
    <source>
        <dbReference type="Ensembl" id="ENSMPUP00000010893.1"/>
    </source>
</evidence>
<dbReference type="EMBL" id="AEYP01039638">
    <property type="status" value="NOT_ANNOTATED_CDS"/>
    <property type="molecule type" value="Genomic_DNA"/>
</dbReference>
<dbReference type="Ensembl" id="ENSMPUT00000011075.1">
    <property type="protein sequence ID" value="ENSMPUP00000010893.1"/>
    <property type="gene ID" value="ENSMPUG00000010982.1"/>
</dbReference>
<reference evidence="2" key="1">
    <citation type="submission" date="2024-06" db="UniProtKB">
        <authorList>
            <consortium name="Ensembl"/>
        </authorList>
    </citation>
    <scope>IDENTIFICATION</scope>
</reference>
<dbReference type="HOGENOM" id="CLU_2800711_0_0_1"/>
<proteinExistence type="predicted"/>
<dbReference type="AlphaFoldDB" id="M3YHT6"/>
<sequence length="68" mass="7166">MLSPGTGPVSLQISKESKTLPRRQLPPPTSTDDASGPGPKGSKATKLLQSSKQEHTATWEDVILTKPG</sequence>
<feature type="region of interest" description="Disordered" evidence="1">
    <location>
        <begin position="1"/>
        <end position="68"/>
    </location>
</feature>
<dbReference type="InParanoid" id="M3YHT6"/>
<organism evidence="2">
    <name type="scientific">Mustela putorius furo</name>
    <name type="common">European domestic ferret</name>
    <name type="synonym">Mustela furo</name>
    <dbReference type="NCBI Taxonomy" id="9669"/>
    <lineage>
        <taxon>Eukaryota</taxon>
        <taxon>Metazoa</taxon>
        <taxon>Chordata</taxon>
        <taxon>Craniata</taxon>
        <taxon>Vertebrata</taxon>
        <taxon>Euteleostomi</taxon>
        <taxon>Mammalia</taxon>
        <taxon>Eutheria</taxon>
        <taxon>Laurasiatheria</taxon>
        <taxon>Carnivora</taxon>
        <taxon>Caniformia</taxon>
        <taxon>Musteloidea</taxon>
        <taxon>Mustelidae</taxon>
        <taxon>Mustelinae</taxon>
        <taxon>Mustela</taxon>
    </lineage>
</organism>
<name>M3YHT6_MUSPF</name>
<evidence type="ECO:0000256" key="1">
    <source>
        <dbReference type="SAM" id="MobiDB-lite"/>
    </source>
</evidence>
<protein>
    <submittedName>
        <fullName evidence="2">Uncharacterized protein</fullName>
    </submittedName>
</protein>